<keyword evidence="5" id="KW-1133">Transmembrane helix</keyword>
<dbReference type="Gene3D" id="1.10.287.950">
    <property type="entry name" value="Methyl-accepting chemotaxis protein"/>
    <property type="match status" value="1"/>
</dbReference>
<dbReference type="PANTHER" id="PTHR32089:SF74">
    <property type="entry name" value="METHYL-ACCEPTING CHEMOTAXIS PROTEIN AER"/>
    <property type="match status" value="1"/>
</dbReference>
<dbReference type="Pfam" id="PF00015">
    <property type="entry name" value="MCPsignal"/>
    <property type="match status" value="1"/>
</dbReference>
<evidence type="ECO:0000313" key="8">
    <source>
        <dbReference type="EMBL" id="THF60994.1"/>
    </source>
</evidence>
<keyword evidence="5" id="KW-0472">Membrane</keyword>
<dbReference type="InterPro" id="IPR004090">
    <property type="entry name" value="Chemotax_Me-accpt_rcpt"/>
</dbReference>
<evidence type="ECO:0000259" key="6">
    <source>
        <dbReference type="PROSITE" id="PS50111"/>
    </source>
</evidence>
<dbReference type="SUPFAM" id="SSF58104">
    <property type="entry name" value="Methyl-accepting chemotaxis protein (MCP) signaling domain"/>
    <property type="match status" value="1"/>
</dbReference>
<name>A0A4S4AP27_9RHOO</name>
<comment type="subcellular location">
    <subcellularLocation>
        <location evidence="1">Membrane</location>
    </subcellularLocation>
</comment>
<dbReference type="InterPro" id="IPR035965">
    <property type="entry name" value="PAS-like_dom_sf"/>
</dbReference>
<keyword evidence="5" id="KW-0812">Transmembrane</keyword>
<reference evidence="8 9" key="1">
    <citation type="submission" date="2019-04" db="EMBL/GenBank/DDBJ databases">
        <title>Azoarcus rhizosphaerae sp. nov. isolated from rhizosphere of Ficus religiosa.</title>
        <authorList>
            <person name="Lin S.-Y."/>
            <person name="Hameed A."/>
            <person name="Hsu Y.-H."/>
            <person name="Young C.-C."/>
        </authorList>
    </citation>
    <scope>NUCLEOTIDE SEQUENCE [LARGE SCALE GENOMIC DNA]</scope>
    <source>
        <strain evidence="8 9">CC-YHH848</strain>
    </source>
</reference>
<evidence type="ECO:0000259" key="7">
    <source>
        <dbReference type="PROSITE" id="PS50112"/>
    </source>
</evidence>
<proteinExistence type="inferred from homology"/>
<dbReference type="SMART" id="SM00283">
    <property type="entry name" value="MA"/>
    <property type="match status" value="1"/>
</dbReference>
<accession>A0A4S4AP27</accession>
<dbReference type="AlphaFoldDB" id="A0A4S4AP27"/>
<comment type="caution">
    <text evidence="8">The sequence shown here is derived from an EMBL/GenBank/DDBJ whole genome shotgun (WGS) entry which is preliminary data.</text>
</comment>
<feature type="domain" description="PAS" evidence="7">
    <location>
        <begin position="21"/>
        <end position="51"/>
    </location>
</feature>
<dbReference type="InterPro" id="IPR000014">
    <property type="entry name" value="PAS"/>
</dbReference>
<dbReference type="GO" id="GO:0004888">
    <property type="term" value="F:transmembrane signaling receptor activity"/>
    <property type="evidence" value="ECO:0007669"/>
    <property type="project" value="InterPro"/>
</dbReference>
<keyword evidence="9" id="KW-1185">Reference proteome</keyword>
<dbReference type="PROSITE" id="PS50111">
    <property type="entry name" value="CHEMOTAXIS_TRANSDUC_2"/>
    <property type="match status" value="1"/>
</dbReference>
<dbReference type="Pfam" id="PF08447">
    <property type="entry name" value="PAS_3"/>
    <property type="match status" value="1"/>
</dbReference>
<dbReference type="SUPFAM" id="SSF55785">
    <property type="entry name" value="PYP-like sensor domain (PAS domain)"/>
    <property type="match status" value="1"/>
</dbReference>
<dbReference type="CDD" id="cd00130">
    <property type="entry name" value="PAS"/>
    <property type="match status" value="1"/>
</dbReference>
<evidence type="ECO:0000256" key="5">
    <source>
        <dbReference type="SAM" id="Phobius"/>
    </source>
</evidence>
<evidence type="ECO:0000256" key="4">
    <source>
        <dbReference type="PROSITE-ProRule" id="PRU00284"/>
    </source>
</evidence>
<dbReference type="FunFam" id="1.10.287.950:FF:000001">
    <property type="entry name" value="Methyl-accepting chemotaxis sensory transducer"/>
    <property type="match status" value="1"/>
</dbReference>
<dbReference type="GO" id="GO:0006935">
    <property type="term" value="P:chemotaxis"/>
    <property type="evidence" value="ECO:0007669"/>
    <property type="project" value="InterPro"/>
</dbReference>
<evidence type="ECO:0000313" key="9">
    <source>
        <dbReference type="Proteomes" id="UP000307956"/>
    </source>
</evidence>
<dbReference type="OrthoDB" id="5298208at2"/>
<evidence type="ECO:0000256" key="3">
    <source>
        <dbReference type="ARBA" id="ARBA00029447"/>
    </source>
</evidence>
<dbReference type="CDD" id="cd11386">
    <property type="entry name" value="MCP_signal"/>
    <property type="match status" value="1"/>
</dbReference>
<organism evidence="8 9">
    <name type="scientific">Pseudothauera rhizosphaerae</name>
    <dbReference type="NCBI Taxonomy" id="2565932"/>
    <lineage>
        <taxon>Bacteria</taxon>
        <taxon>Pseudomonadati</taxon>
        <taxon>Pseudomonadota</taxon>
        <taxon>Betaproteobacteria</taxon>
        <taxon>Rhodocyclales</taxon>
        <taxon>Zoogloeaceae</taxon>
        <taxon>Pseudothauera</taxon>
    </lineage>
</organism>
<evidence type="ECO:0000256" key="2">
    <source>
        <dbReference type="ARBA" id="ARBA00023224"/>
    </source>
</evidence>
<keyword evidence="2 4" id="KW-0807">Transducer</keyword>
<dbReference type="NCBIfam" id="TIGR00229">
    <property type="entry name" value="sensory_box"/>
    <property type="match status" value="1"/>
</dbReference>
<evidence type="ECO:0000256" key="1">
    <source>
        <dbReference type="ARBA" id="ARBA00004370"/>
    </source>
</evidence>
<protein>
    <submittedName>
        <fullName evidence="8">Methyl-accepting chemotaxis protein</fullName>
    </submittedName>
</protein>
<dbReference type="EMBL" id="SSOD01000008">
    <property type="protein sequence ID" value="THF60994.1"/>
    <property type="molecule type" value="Genomic_DNA"/>
</dbReference>
<gene>
    <name evidence="8" type="ORF">E6O51_12255</name>
</gene>
<dbReference type="GO" id="GO:0007165">
    <property type="term" value="P:signal transduction"/>
    <property type="evidence" value="ECO:0007669"/>
    <property type="project" value="UniProtKB-KW"/>
</dbReference>
<dbReference type="Gene3D" id="3.30.450.20">
    <property type="entry name" value="PAS domain"/>
    <property type="match status" value="1"/>
</dbReference>
<dbReference type="InterPro" id="IPR004089">
    <property type="entry name" value="MCPsignal_dom"/>
</dbReference>
<dbReference type="PANTHER" id="PTHR32089">
    <property type="entry name" value="METHYL-ACCEPTING CHEMOTAXIS PROTEIN MCPB"/>
    <property type="match status" value="1"/>
</dbReference>
<feature type="transmembrane region" description="Helical" evidence="5">
    <location>
        <begin position="175"/>
        <end position="198"/>
    </location>
</feature>
<dbReference type="PROSITE" id="PS50112">
    <property type="entry name" value="PAS"/>
    <property type="match status" value="1"/>
</dbReference>
<dbReference type="InterPro" id="IPR013655">
    <property type="entry name" value="PAS_fold_3"/>
</dbReference>
<dbReference type="RefSeq" id="WP_136385268.1">
    <property type="nucleotide sequence ID" value="NZ_SSOD01000008.1"/>
</dbReference>
<feature type="domain" description="Methyl-accepting transducer" evidence="6">
    <location>
        <begin position="249"/>
        <end position="485"/>
    </location>
</feature>
<dbReference type="GO" id="GO:0016020">
    <property type="term" value="C:membrane"/>
    <property type="evidence" value="ECO:0007669"/>
    <property type="project" value="UniProtKB-SubCell"/>
</dbReference>
<dbReference type="PRINTS" id="PR00260">
    <property type="entry name" value="CHEMTRNSDUCR"/>
</dbReference>
<sequence>MRNNQPITDREVVFPADVRLITTTDLQGDITFVNDDFVKVSGFARQELVGQHHNIIRHPHMPGEAFADMWKTIRSGRSWKGMVKNRCRNGDYYWVDAYVTPIMKNGQIVEYQSVRFAPDPDAKVRAEHEYRRWREGGTPRGASGFGLSLGVKLALAAALPGLVLGGLAAGRGDAALALAGLLLAVGGGIAVWALLAPFRALVEDFRRVTGHPALTYLYSGRADELGVIRQAQATRLSEMRAIIARLGNSCHYIERAKTRADECVGQANQAVQGQGQEVEDIFQAMARMLDSQHQVAEAATHTAEASVQSRQATTQGREQLVHMVDSIKHLADALEETRGTVAALAERSGNIAKVIDVITGIADQTNLLALNAAIEAARAGEAGRGFAVVADEVRKLAQRTQESTRDIRDIISGLEQDTHACVDAIGNGVAMSQRTVELAGQTDQAFGMILESVDNIHQLAGNVDAAMHEQSSISEQTGRQMQVLRDSASLAVESSATFNTHAARLGEHLDKLNVLASHFTSILSR</sequence>
<comment type="similarity">
    <text evidence="3">Belongs to the methyl-accepting chemotaxis (MCP) protein family.</text>
</comment>
<feature type="transmembrane region" description="Helical" evidence="5">
    <location>
        <begin position="149"/>
        <end position="169"/>
    </location>
</feature>
<dbReference type="Proteomes" id="UP000307956">
    <property type="component" value="Unassembled WGS sequence"/>
</dbReference>